<proteinExistence type="predicted"/>
<dbReference type="EMBL" id="JAINDJ010000007">
    <property type="protein sequence ID" value="KAG9442445.1"/>
    <property type="molecule type" value="Genomic_DNA"/>
</dbReference>
<reference evidence="1 2" key="1">
    <citation type="submission" date="2021-07" db="EMBL/GenBank/DDBJ databases">
        <title>The Aristolochia fimbriata genome: insights into angiosperm evolution, floral development and chemical biosynthesis.</title>
        <authorList>
            <person name="Jiao Y."/>
        </authorList>
    </citation>
    <scope>NUCLEOTIDE SEQUENCE [LARGE SCALE GENOMIC DNA]</scope>
    <source>
        <strain evidence="1">IBCAS-2021</strain>
        <tissue evidence="1">Leaf</tissue>
    </source>
</reference>
<keyword evidence="2" id="KW-1185">Reference proteome</keyword>
<dbReference type="AlphaFoldDB" id="A0AAV7E0Q1"/>
<evidence type="ECO:0000313" key="1">
    <source>
        <dbReference type="EMBL" id="KAG9442445.1"/>
    </source>
</evidence>
<sequence>MAVLWRSRMRSVKAIGGGGGGGGILSRTGGSVESKRHGISFRLIGRRKTQTRSRSVAGAGKSE</sequence>
<gene>
    <name evidence="1" type="ORF">H6P81_018299</name>
</gene>
<name>A0AAV7E0Q1_ARIFI</name>
<evidence type="ECO:0000313" key="2">
    <source>
        <dbReference type="Proteomes" id="UP000825729"/>
    </source>
</evidence>
<protein>
    <submittedName>
        <fullName evidence="1">Uncharacterized protein</fullName>
    </submittedName>
</protein>
<comment type="caution">
    <text evidence="1">The sequence shown here is derived from an EMBL/GenBank/DDBJ whole genome shotgun (WGS) entry which is preliminary data.</text>
</comment>
<organism evidence="1 2">
    <name type="scientific">Aristolochia fimbriata</name>
    <name type="common">White veined hardy Dutchman's pipe vine</name>
    <dbReference type="NCBI Taxonomy" id="158543"/>
    <lineage>
        <taxon>Eukaryota</taxon>
        <taxon>Viridiplantae</taxon>
        <taxon>Streptophyta</taxon>
        <taxon>Embryophyta</taxon>
        <taxon>Tracheophyta</taxon>
        <taxon>Spermatophyta</taxon>
        <taxon>Magnoliopsida</taxon>
        <taxon>Magnoliidae</taxon>
        <taxon>Piperales</taxon>
        <taxon>Aristolochiaceae</taxon>
        <taxon>Aristolochia</taxon>
    </lineage>
</organism>
<dbReference type="Proteomes" id="UP000825729">
    <property type="component" value="Unassembled WGS sequence"/>
</dbReference>
<accession>A0AAV7E0Q1</accession>